<dbReference type="PANTHER" id="PTHR11918">
    <property type="entry name" value="RADICAL SAM PROTEINS"/>
    <property type="match status" value="1"/>
</dbReference>
<dbReference type="Proteomes" id="UP000324632">
    <property type="component" value="Chromosome 24"/>
</dbReference>
<accession>A0A5A9N0T5</accession>
<protein>
    <submittedName>
        <fullName evidence="3">Threonylcarbamoyladenosine tRNA methylthiotransferase</fullName>
    </submittedName>
</protein>
<dbReference type="Gene3D" id="3.40.50.12160">
    <property type="entry name" value="Methylthiotransferase, N-terminal domain"/>
    <property type="match status" value="1"/>
</dbReference>
<evidence type="ECO:0000313" key="4">
    <source>
        <dbReference type="Proteomes" id="UP000324632"/>
    </source>
</evidence>
<dbReference type="GO" id="GO:0051539">
    <property type="term" value="F:4 iron, 4 sulfur cluster binding"/>
    <property type="evidence" value="ECO:0007669"/>
    <property type="project" value="UniProtKB-KW"/>
</dbReference>
<sequence length="145" mass="16349">MMPSACDSLVDDIEDMVTSQEPTPHERQFARMNIVPRARKHKQQSVGEELQADSVIPGTQKVWVRTWGCSHNNSDGEYMAGQLAASGYKITALRVYQSRPMSVHLLPMPQPPPFAGYRAARCSCVQLPQFLQLFNTVLREQFTVL</sequence>
<proteinExistence type="predicted"/>
<dbReference type="GO" id="GO:0046872">
    <property type="term" value="F:metal ion binding"/>
    <property type="evidence" value="ECO:0007669"/>
    <property type="project" value="UniProtKB-KW"/>
</dbReference>
<dbReference type="PANTHER" id="PTHR11918:SF45">
    <property type="entry name" value="THREONYLCARBAMOYLADENOSINE TRNA METHYLTHIOTRANSFERASE"/>
    <property type="match status" value="1"/>
</dbReference>
<dbReference type="PROSITE" id="PS51449">
    <property type="entry name" value="MTTASE_N"/>
    <property type="match status" value="1"/>
</dbReference>
<dbReference type="GO" id="GO:0005783">
    <property type="term" value="C:endoplasmic reticulum"/>
    <property type="evidence" value="ECO:0007669"/>
    <property type="project" value="TreeGrafter"/>
</dbReference>
<dbReference type="EMBL" id="SOYY01000024">
    <property type="protein sequence ID" value="KAA0702913.1"/>
    <property type="molecule type" value="Genomic_DNA"/>
</dbReference>
<feature type="domain" description="MTTase N-terminal" evidence="2">
    <location>
        <begin position="60"/>
        <end position="91"/>
    </location>
</feature>
<comment type="caution">
    <text evidence="3">The sequence shown here is derived from an EMBL/GenBank/DDBJ whole genome shotgun (WGS) entry which is preliminary data.</text>
</comment>
<dbReference type="InterPro" id="IPR038135">
    <property type="entry name" value="Methylthiotransferase_N_sf"/>
</dbReference>
<organism evidence="3 4">
    <name type="scientific">Triplophysa tibetana</name>
    <dbReference type="NCBI Taxonomy" id="1572043"/>
    <lineage>
        <taxon>Eukaryota</taxon>
        <taxon>Metazoa</taxon>
        <taxon>Chordata</taxon>
        <taxon>Craniata</taxon>
        <taxon>Vertebrata</taxon>
        <taxon>Euteleostomi</taxon>
        <taxon>Actinopterygii</taxon>
        <taxon>Neopterygii</taxon>
        <taxon>Teleostei</taxon>
        <taxon>Ostariophysi</taxon>
        <taxon>Cypriniformes</taxon>
        <taxon>Nemacheilidae</taxon>
        <taxon>Triplophysa</taxon>
    </lineage>
</organism>
<keyword evidence="4" id="KW-1185">Reference proteome</keyword>
<evidence type="ECO:0000259" key="2">
    <source>
        <dbReference type="PROSITE" id="PS51449"/>
    </source>
</evidence>
<name>A0A5A9N0T5_9TELE</name>
<evidence type="ECO:0000313" key="3">
    <source>
        <dbReference type="EMBL" id="KAA0702913.1"/>
    </source>
</evidence>
<dbReference type="AlphaFoldDB" id="A0A5A9N0T5"/>
<dbReference type="InterPro" id="IPR013848">
    <property type="entry name" value="Methylthiotransferase_N"/>
</dbReference>
<evidence type="ECO:0000256" key="1">
    <source>
        <dbReference type="ARBA" id="ARBA00022679"/>
    </source>
</evidence>
<gene>
    <name evidence="3" type="ORF">E1301_Tti013324</name>
</gene>
<reference evidence="3 4" key="1">
    <citation type="journal article" date="2019" name="Mol. Ecol. Resour.">
        <title>Chromosome-level genome assembly of Triplophysa tibetana, a fish adapted to the harsh high-altitude environment of the Tibetan Plateau.</title>
        <authorList>
            <person name="Yang X."/>
            <person name="Liu H."/>
            <person name="Ma Z."/>
            <person name="Zou Y."/>
            <person name="Zou M."/>
            <person name="Mao Y."/>
            <person name="Li X."/>
            <person name="Wang H."/>
            <person name="Chen T."/>
            <person name="Wang W."/>
            <person name="Yang R."/>
        </authorList>
    </citation>
    <scope>NUCLEOTIDE SEQUENCE [LARGE SCALE GENOMIC DNA]</scope>
    <source>
        <strain evidence="3">TTIB1903HZAU</strain>
        <tissue evidence="3">Muscle</tissue>
    </source>
</reference>
<keyword evidence="1 3" id="KW-0808">Transferase</keyword>
<dbReference type="GO" id="GO:0035598">
    <property type="term" value="F:tRNA (N(6)-L-threonylcarbamoyladenosine(37)-C(2))-methylthiotransferase activity"/>
    <property type="evidence" value="ECO:0007669"/>
    <property type="project" value="TreeGrafter"/>
</dbReference>